<evidence type="ECO:0000313" key="1">
    <source>
        <dbReference type="EMBL" id="GBM36505.1"/>
    </source>
</evidence>
<organism evidence="1 2">
    <name type="scientific">Araneus ventricosus</name>
    <name type="common">Orbweaver spider</name>
    <name type="synonym">Epeira ventricosa</name>
    <dbReference type="NCBI Taxonomy" id="182803"/>
    <lineage>
        <taxon>Eukaryota</taxon>
        <taxon>Metazoa</taxon>
        <taxon>Ecdysozoa</taxon>
        <taxon>Arthropoda</taxon>
        <taxon>Chelicerata</taxon>
        <taxon>Arachnida</taxon>
        <taxon>Araneae</taxon>
        <taxon>Araneomorphae</taxon>
        <taxon>Entelegynae</taxon>
        <taxon>Araneoidea</taxon>
        <taxon>Araneidae</taxon>
        <taxon>Araneus</taxon>
    </lineage>
</organism>
<sequence length="99" mass="10905">MNTSKSTTCKQVNRYIAKRTEASGGVQSCFNPSWDSFPRNEVSALEPEGTRYGTPFSLRSTVYVGLMRVKFVAEGHTFSRLCGVEVWRGGAGLSVVFAF</sequence>
<keyword evidence="2" id="KW-1185">Reference proteome</keyword>
<protein>
    <submittedName>
        <fullName evidence="1">Uncharacterized protein</fullName>
    </submittedName>
</protein>
<reference evidence="1 2" key="1">
    <citation type="journal article" date="2019" name="Sci. Rep.">
        <title>Orb-weaving spider Araneus ventricosus genome elucidates the spidroin gene catalogue.</title>
        <authorList>
            <person name="Kono N."/>
            <person name="Nakamura H."/>
            <person name="Ohtoshi R."/>
            <person name="Moran D.A.P."/>
            <person name="Shinohara A."/>
            <person name="Yoshida Y."/>
            <person name="Fujiwara M."/>
            <person name="Mori M."/>
            <person name="Tomita M."/>
            <person name="Arakawa K."/>
        </authorList>
    </citation>
    <scope>NUCLEOTIDE SEQUENCE [LARGE SCALE GENOMIC DNA]</scope>
</reference>
<dbReference type="Proteomes" id="UP000499080">
    <property type="component" value="Unassembled WGS sequence"/>
</dbReference>
<proteinExistence type="predicted"/>
<gene>
    <name evidence="1" type="ORF">AVEN_45989_1</name>
</gene>
<dbReference type="AlphaFoldDB" id="A0A4Y2F8D3"/>
<dbReference type="EMBL" id="BGPR01000813">
    <property type="protein sequence ID" value="GBM36505.1"/>
    <property type="molecule type" value="Genomic_DNA"/>
</dbReference>
<name>A0A4Y2F8D3_ARAVE</name>
<comment type="caution">
    <text evidence="1">The sequence shown here is derived from an EMBL/GenBank/DDBJ whole genome shotgun (WGS) entry which is preliminary data.</text>
</comment>
<accession>A0A4Y2F8D3</accession>
<evidence type="ECO:0000313" key="2">
    <source>
        <dbReference type="Proteomes" id="UP000499080"/>
    </source>
</evidence>